<evidence type="ECO:0000313" key="5">
    <source>
        <dbReference type="RefSeq" id="XP_022337830.1"/>
    </source>
</evidence>
<dbReference type="RefSeq" id="XP_022337830.1">
    <property type="nucleotide sequence ID" value="XM_022482122.1"/>
</dbReference>
<dbReference type="InterPro" id="IPR050996">
    <property type="entry name" value="Docking_Protein_DOK"/>
</dbReference>
<dbReference type="PANTHER" id="PTHR21258:SF61">
    <property type="entry name" value="PROTEIN CHICO"/>
    <property type="match status" value="1"/>
</dbReference>
<feature type="domain" description="PH" evidence="2">
    <location>
        <begin position="16"/>
        <end position="121"/>
    </location>
</feature>
<reference evidence="4 5" key="1">
    <citation type="submission" date="2025-04" db="UniProtKB">
        <authorList>
            <consortium name="RefSeq"/>
        </authorList>
    </citation>
    <scope>IDENTIFICATION</scope>
    <source>
        <tissue evidence="4 5">Whole sample</tissue>
    </source>
</reference>
<organism evidence="3 7">
    <name type="scientific">Crassostrea virginica</name>
    <name type="common">Eastern oyster</name>
    <dbReference type="NCBI Taxonomy" id="6565"/>
    <lineage>
        <taxon>Eukaryota</taxon>
        <taxon>Metazoa</taxon>
        <taxon>Spiralia</taxon>
        <taxon>Lophotrochozoa</taxon>
        <taxon>Mollusca</taxon>
        <taxon>Bivalvia</taxon>
        <taxon>Autobranchia</taxon>
        <taxon>Pteriomorphia</taxon>
        <taxon>Ostreida</taxon>
        <taxon>Ostreoidea</taxon>
        <taxon>Ostreidae</taxon>
        <taxon>Crassostrea</taxon>
    </lineage>
</organism>
<dbReference type="InterPro" id="IPR011993">
    <property type="entry name" value="PH-like_dom_sf"/>
</dbReference>
<dbReference type="RefSeq" id="XP_022337834.1">
    <property type="nucleotide sequence ID" value="XM_022482126.1"/>
</dbReference>
<dbReference type="AlphaFoldDB" id="A0A8B8EDT9"/>
<dbReference type="RefSeq" id="XP_022337833.1">
    <property type="nucleotide sequence ID" value="XM_022482125.1"/>
</dbReference>
<dbReference type="PANTHER" id="PTHR21258">
    <property type="entry name" value="DOCKING PROTEIN RELATED"/>
    <property type="match status" value="1"/>
</dbReference>
<dbReference type="RefSeq" id="XP_022337828.1">
    <property type="nucleotide sequence ID" value="XM_022482120.1"/>
</dbReference>
<sequence length="265" mass="30273">MNGDDGGYQGVEQSIILKKGEVRMKSRRLGIWRKRYVLLFAPSSKGPTRFVKYADERGFKEEKQLSFFRMQDVTTVVRLSINDEQGITISLAGGEIRQFLCFDANEAEDWLQKLQTEAGKSDSLPIGLYRAYLIPNNFLNFDGECVVEVTADHVNVYEDVTKSRKVVGMKISCIRRYTSNPERRNNNLLIENGRSQEDVGESLLLFKSYQAEDIFKHLDRSAKRLRGSVSSANSSNGSYNPRVRRYRSTNTMPQLRENSFGLNSL</sequence>
<name>A0A8B8EDT9_CRAVI</name>
<dbReference type="Gene3D" id="2.30.29.30">
    <property type="entry name" value="Pleckstrin-homology domain (PH domain)/Phosphotyrosine-binding domain (PTB)"/>
    <property type="match status" value="2"/>
</dbReference>
<dbReference type="GO" id="GO:0007169">
    <property type="term" value="P:cell surface receptor protein tyrosine kinase signaling pathway"/>
    <property type="evidence" value="ECO:0007669"/>
    <property type="project" value="TreeGrafter"/>
</dbReference>
<dbReference type="Proteomes" id="UP000694844">
    <property type="component" value="Chromosome 5"/>
</dbReference>
<feature type="region of interest" description="Disordered" evidence="1">
    <location>
        <begin position="226"/>
        <end position="265"/>
    </location>
</feature>
<keyword evidence="3" id="KW-1185">Reference proteome</keyword>
<dbReference type="KEGG" id="cvn:111133605"/>
<accession>A0A8B8EDT9</accession>
<dbReference type="InterPro" id="IPR001849">
    <property type="entry name" value="PH_domain"/>
</dbReference>
<dbReference type="KEGG" id="cvn:111133606"/>
<evidence type="ECO:0000313" key="7">
    <source>
        <dbReference type="RefSeq" id="XP_022337834.1"/>
    </source>
</evidence>
<gene>
    <name evidence="6 7" type="primary">LOC111133606</name>
    <name evidence="4 5" type="synonym">LOC111133605</name>
</gene>
<proteinExistence type="predicted"/>
<dbReference type="OrthoDB" id="6279276at2759"/>
<evidence type="ECO:0000313" key="4">
    <source>
        <dbReference type="RefSeq" id="XP_022337828.1"/>
    </source>
</evidence>
<feature type="compositionally biased region" description="Low complexity" evidence="1">
    <location>
        <begin position="227"/>
        <end position="238"/>
    </location>
</feature>
<evidence type="ECO:0000256" key="1">
    <source>
        <dbReference type="SAM" id="MobiDB-lite"/>
    </source>
</evidence>
<dbReference type="SMART" id="SM00233">
    <property type="entry name" value="PH"/>
    <property type="match status" value="1"/>
</dbReference>
<dbReference type="GO" id="GO:0005737">
    <property type="term" value="C:cytoplasm"/>
    <property type="evidence" value="ECO:0007669"/>
    <property type="project" value="TreeGrafter"/>
</dbReference>
<evidence type="ECO:0000313" key="3">
    <source>
        <dbReference type="Proteomes" id="UP000694844"/>
    </source>
</evidence>
<protein>
    <submittedName>
        <fullName evidence="4 5">Docking protein 5-like isoform X1</fullName>
    </submittedName>
</protein>
<evidence type="ECO:0000313" key="6">
    <source>
        <dbReference type="RefSeq" id="XP_022337833.1"/>
    </source>
</evidence>
<dbReference type="SUPFAM" id="SSF50729">
    <property type="entry name" value="PH domain-like"/>
    <property type="match status" value="2"/>
</dbReference>
<evidence type="ECO:0000259" key="2">
    <source>
        <dbReference type="SMART" id="SM00233"/>
    </source>
</evidence>
<dbReference type="GeneID" id="111133606"/>
<feature type="compositionally biased region" description="Polar residues" evidence="1">
    <location>
        <begin position="248"/>
        <end position="265"/>
    </location>
</feature>